<comment type="caution">
    <text evidence="10">Lacks conserved residue(s) required for the propagation of feature annotation.</text>
</comment>
<name>A0A1B0ATY5_9MUSC</name>
<sequence>MASNDYHGGKANILYSFKDSERLDNLFVLMIKYLQLMGQISPDLSSYVPTFLSPIERWFSRLYGFLILFSVLHVALFLAKNTFDVLETGELEQITDSLMLTIIYSFASFSSAYWMFRQKRLMEVLQEINQLHRHHSLAGVTFVSYRCSYNLAHKMVKYWNLWCIVGVVFWALAPLCMGSHTLPLPCWYPFDALLPFIYELVYITQIWAQFNMGLLFGNGSALFVAIIIIVLGQFDVLYCSLKNLDSHALLMSGQSLKAIKVSQSLQDDKDREINQYLYSTEYLSDLENLSQQVLNRGDKSFKQRLHAALIECVHLHQFILKACDTLEELFNPFCLIKSLQVTLQLCLLVFVGVEGERSTVRIVNCLQYLCLTLAEFFLFAYFGEMLRCHSVRVGDALWRSRWWLNAHLIKRDVFIFLINSERTAKITAGKLFVMDLDRLRAVVTQAFSFLTLLQNMAEKRENEVV</sequence>
<evidence type="ECO:0000256" key="7">
    <source>
        <dbReference type="ARBA" id="ARBA00023136"/>
    </source>
</evidence>
<feature type="transmembrane region" description="Helical" evidence="10">
    <location>
        <begin position="215"/>
        <end position="234"/>
    </location>
</feature>
<keyword evidence="12" id="KW-1185">Reference proteome</keyword>
<reference evidence="11" key="2">
    <citation type="submission" date="2020-05" db="UniProtKB">
        <authorList>
            <consortium name="EnsemblMetazoa"/>
        </authorList>
    </citation>
    <scope>IDENTIFICATION</scope>
    <source>
        <strain evidence="11">IAEA</strain>
    </source>
</reference>
<dbReference type="VEuPathDB" id="VectorBase:GPPI008495"/>
<keyword evidence="5 10" id="KW-0552">Olfaction</keyword>
<keyword evidence="2" id="KW-1003">Cell membrane</keyword>
<evidence type="ECO:0000313" key="11">
    <source>
        <dbReference type="EnsemblMetazoa" id="GPPI008495-PA"/>
    </source>
</evidence>
<keyword evidence="8 10" id="KW-0675">Receptor</keyword>
<dbReference type="PANTHER" id="PTHR21137:SF42">
    <property type="entry name" value="ODORANT RECEPTOR 83A"/>
    <property type="match status" value="1"/>
</dbReference>
<reference evidence="12" key="1">
    <citation type="submission" date="2015-01" db="EMBL/GenBank/DDBJ databases">
        <authorList>
            <person name="Aksoy S."/>
            <person name="Warren W."/>
            <person name="Wilson R.K."/>
        </authorList>
    </citation>
    <scope>NUCLEOTIDE SEQUENCE [LARGE SCALE GENOMIC DNA]</scope>
    <source>
        <strain evidence="12">IAEA</strain>
    </source>
</reference>
<keyword evidence="4 10" id="KW-0812">Transmembrane</keyword>
<comment type="subcellular location">
    <subcellularLocation>
        <location evidence="1 10">Cell membrane</location>
        <topology evidence="1 10">Multi-pass membrane protein</topology>
    </subcellularLocation>
</comment>
<evidence type="ECO:0000256" key="5">
    <source>
        <dbReference type="ARBA" id="ARBA00022725"/>
    </source>
</evidence>
<keyword evidence="6 10" id="KW-1133">Transmembrane helix</keyword>
<keyword evidence="7 10" id="KW-0472">Membrane</keyword>
<dbReference type="GO" id="GO:0005549">
    <property type="term" value="F:odorant binding"/>
    <property type="evidence" value="ECO:0007669"/>
    <property type="project" value="InterPro"/>
</dbReference>
<evidence type="ECO:0000313" key="12">
    <source>
        <dbReference type="Proteomes" id="UP000092460"/>
    </source>
</evidence>
<comment type="similarity">
    <text evidence="10">Belongs to the insect chemoreceptor superfamily. Heteromeric odorant receptor channel (TC 1.A.69) family.</text>
</comment>
<proteinExistence type="inferred from homology"/>
<dbReference type="STRING" id="67801.A0A1B0ATY5"/>
<dbReference type="InterPro" id="IPR004117">
    <property type="entry name" value="7tm6_olfct_rcpt"/>
</dbReference>
<evidence type="ECO:0000256" key="4">
    <source>
        <dbReference type="ARBA" id="ARBA00022692"/>
    </source>
</evidence>
<organism evidence="11 12">
    <name type="scientific">Glossina palpalis gambiensis</name>
    <dbReference type="NCBI Taxonomy" id="67801"/>
    <lineage>
        <taxon>Eukaryota</taxon>
        <taxon>Metazoa</taxon>
        <taxon>Ecdysozoa</taxon>
        <taxon>Arthropoda</taxon>
        <taxon>Hexapoda</taxon>
        <taxon>Insecta</taxon>
        <taxon>Pterygota</taxon>
        <taxon>Neoptera</taxon>
        <taxon>Endopterygota</taxon>
        <taxon>Diptera</taxon>
        <taxon>Brachycera</taxon>
        <taxon>Muscomorpha</taxon>
        <taxon>Hippoboscoidea</taxon>
        <taxon>Glossinidae</taxon>
        <taxon>Glossina</taxon>
    </lineage>
</organism>
<evidence type="ECO:0000256" key="10">
    <source>
        <dbReference type="RuleBase" id="RU351113"/>
    </source>
</evidence>
<evidence type="ECO:0000256" key="9">
    <source>
        <dbReference type="ARBA" id="ARBA00023224"/>
    </source>
</evidence>
<dbReference type="PANTHER" id="PTHR21137">
    <property type="entry name" value="ODORANT RECEPTOR"/>
    <property type="match status" value="1"/>
</dbReference>
<dbReference type="EnsemblMetazoa" id="GPPI008495-RA">
    <property type="protein sequence ID" value="GPPI008495-PA"/>
    <property type="gene ID" value="GPPI008495"/>
</dbReference>
<dbReference type="AlphaFoldDB" id="A0A1B0ATY5"/>
<dbReference type="GO" id="GO:0007165">
    <property type="term" value="P:signal transduction"/>
    <property type="evidence" value="ECO:0007669"/>
    <property type="project" value="UniProtKB-KW"/>
</dbReference>
<feature type="transmembrane region" description="Helical" evidence="10">
    <location>
        <begin position="187"/>
        <end position="208"/>
    </location>
</feature>
<accession>A0A1B0ATY5</accession>
<dbReference type="EMBL" id="JXJN01003472">
    <property type="status" value="NOT_ANNOTATED_CDS"/>
    <property type="molecule type" value="Genomic_DNA"/>
</dbReference>
<dbReference type="GO" id="GO:0004984">
    <property type="term" value="F:olfactory receptor activity"/>
    <property type="evidence" value="ECO:0007669"/>
    <property type="project" value="InterPro"/>
</dbReference>
<evidence type="ECO:0000256" key="6">
    <source>
        <dbReference type="ARBA" id="ARBA00022989"/>
    </source>
</evidence>
<dbReference type="GO" id="GO:0005886">
    <property type="term" value="C:plasma membrane"/>
    <property type="evidence" value="ECO:0007669"/>
    <property type="project" value="UniProtKB-SubCell"/>
</dbReference>
<keyword evidence="9 10" id="KW-0807">Transducer</keyword>
<feature type="transmembrane region" description="Helical" evidence="10">
    <location>
        <begin position="62"/>
        <end position="78"/>
    </location>
</feature>
<keyword evidence="3 10" id="KW-0716">Sensory transduction</keyword>
<protein>
    <recommendedName>
        <fullName evidence="10">Odorant receptor</fullName>
    </recommendedName>
</protein>
<evidence type="ECO:0000256" key="2">
    <source>
        <dbReference type="ARBA" id="ARBA00022475"/>
    </source>
</evidence>
<dbReference type="Proteomes" id="UP000092460">
    <property type="component" value="Unassembled WGS sequence"/>
</dbReference>
<dbReference type="Pfam" id="PF02949">
    <property type="entry name" value="7tm_6"/>
    <property type="match status" value="1"/>
</dbReference>
<evidence type="ECO:0000256" key="3">
    <source>
        <dbReference type="ARBA" id="ARBA00022606"/>
    </source>
</evidence>
<feature type="transmembrane region" description="Helical" evidence="10">
    <location>
        <begin position="158"/>
        <end position="175"/>
    </location>
</feature>
<feature type="transmembrane region" description="Helical" evidence="10">
    <location>
        <begin position="98"/>
        <end position="116"/>
    </location>
</feature>
<evidence type="ECO:0000256" key="1">
    <source>
        <dbReference type="ARBA" id="ARBA00004651"/>
    </source>
</evidence>
<evidence type="ECO:0000256" key="8">
    <source>
        <dbReference type="ARBA" id="ARBA00023170"/>
    </source>
</evidence>